<protein>
    <submittedName>
        <fullName evidence="3">Uncharacterized protein</fullName>
    </submittedName>
</protein>
<sequence length="129" mass="14108">MHPFLSFWSLLAVSNLQGRADGGEGGRVKEVRGGRRAAKEAGRVCKRMGGIGRRWQSDKGLGLLGAYKGRGRTTFLFVDFIVALNPLSSKILHNISLFSYPQTQSIVILLSLSLVFLSSSFVVVVAVRR</sequence>
<dbReference type="AlphaFoldDB" id="A0AAV9Z321"/>
<evidence type="ECO:0000313" key="3">
    <source>
        <dbReference type="EMBL" id="KAK6969450.1"/>
    </source>
</evidence>
<dbReference type="Proteomes" id="UP001362999">
    <property type="component" value="Unassembled WGS sequence"/>
</dbReference>
<evidence type="ECO:0000256" key="1">
    <source>
        <dbReference type="SAM" id="Phobius"/>
    </source>
</evidence>
<keyword evidence="1" id="KW-1133">Transmembrane helix</keyword>
<evidence type="ECO:0000256" key="2">
    <source>
        <dbReference type="SAM" id="SignalP"/>
    </source>
</evidence>
<comment type="caution">
    <text evidence="3">The sequence shown here is derived from an EMBL/GenBank/DDBJ whole genome shotgun (WGS) entry which is preliminary data.</text>
</comment>
<dbReference type="EMBL" id="JAWWNJ010000223">
    <property type="protein sequence ID" value="KAK6969450.1"/>
    <property type="molecule type" value="Genomic_DNA"/>
</dbReference>
<feature type="chain" id="PRO_5043833071" evidence="2">
    <location>
        <begin position="21"/>
        <end position="129"/>
    </location>
</feature>
<keyword evidence="1" id="KW-0472">Membrane</keyword>
<feature type="non-terminal residue" evidence="3">
    <location>
        <position position="1"/>
    </location>
</feature>
<keyword evidence="2" id="KW-0732">Signal</keyword>
<keyword evidence="4" id="KW-1185">Reference proteome</keyword>
<keyword evidence="1" id="KW-0812">Transmembrane</keyword>
<evidence type="ECO:0000313" key="4">
    <source>
        <dbReference type="Proteomes" id="UP001362999"/>
    </source>
</evidence>
<feature type="transmembrane region" description="Helical" evidence="1">
    <location>
        <begin position="106"/>
        <end position="127"/>
    </location>
</feature>
<organism evidence="3 4">
    <name type="scientific">Favolaschia claudopus</name>
    <dbReference type="NCBI Taxonomy" id="2862362"/>
    <lineage>
        <taxon>Eukaryota</taxon>
        <taxon>Fungi</taxon>
        <taxon>Dikarya</taxon>
        <taxon>Basidiomycota</taxon>
        <taxon>Agaricomycotina</taxon>
        <taxon>Agaricomycetes</taxon>
        <taxon>Agaricomycetidae</taxon>
        <taxon>Agaricales</taxon>
        <taxon>Marasmiineae</taxon>
        <taxon>Mycenaceae</taxon>
        <taxon>Favolaschia</taxon>
    </lineage>
</organism>
<name>A0AAV9Z321_9AGAR</name>
<accession>A0AAV9Z321</accession>
<feature type="signal peptide" evidence="2">
    <location>
        <begin position="1"/>
        <end position="20"/>
    </location>
</feature>
<reference evidence="3 4" key="1">
    <citation type="journal article" date="2024" name="J Genomics">
        <title>Draft genome sequencing and assembly of Favolaschia claudopus CIRM-BRFM 2984 isolated from oak limbs.</title>
        <authorList>
            <person name="Navarro D."/>
            <person name="Drula E."/>
            <person name="Chaduli D."/>
            <person name="Cazenave R."/>
            <person name="Ahrendt S."/>
            <person name="Wang J."/>
            <person name="Lipzen A."/>
            <person name="Daum C."/>
            <person name="Barry K."/>
            <person name="Grigoriev I.V."/>
            <person name="Favel A."/>
            <person name="Rosso M.N."/>
            <person name="Martin F."/>
        </authorList>
    </citation>
    <scope>NUCLEOTIDE SEQUENCE [LARGE SCALE GENOMIC DNA]</scope>
    <source>
        <strain evidence="3 4">CIRM-BRFM 2984</strain>
    </source>
</reference>
<gene>
    <name evidence="3" type="ORF">R3P38DRAFT_3145020</name>
</gene>
<proteinExistence type="predicted"/>